<dbReference type="InterPro" id="IPR025885">
    <property type="entry name" value="PapC_N"/>
</dbReference>
<dbReference type="RefSeq" id="WP_204683173.1">
    <property type="nucleotide sequence ID" value="NZ_BSNR01000004.1"/>
</dbReference>
<dbReference type="PROSITE" id="PS01151">
    <property type="entry name" value="FIMBRIAL_USHER"/>
    <property type="match status" value="1"/>
</dbReference>
<evidence type="ECO:0000256" key="5">
    <source>
        <dbReference type="ARBA" id="ARBA00022692"/>
    </source>
</evidence>
<dbReference type="InterPro" id="IPR043142">
    <property type="entry name" value="PapC-like_C_sf"/>
</dbReference>
<accession>A0ABS2K785</accession>
<evidence type="ECO:0000313" key="14">
    <source>
        <dbReference type="EMBL" id="MBM7126642.1"/>
    </source>
</evidence>
<comment type="caution">
    <text evidence="14">The sequence shown here is derived from an EMBL/GenBank/DDBJ whole genome shotgun (WGS) entry which is preliminary data.</text>
</comment>
<dbReference type="SUPFAM" id="SSF141729">
    <property type="entry name" value="FimD N-terminal domain-like"/>
    <property type="match status" value="1"/>
</dbReference>
<evidence type="ECO:0000256" key="6">
    <source>
        <dbReference type="ARBA" id="ARBA00022729"/>
    </source>
</evidence>
<reference evidence="14" key="1">
    <citation type="submission" date="2020-10" db="EMBL/GenBank/DDBJ databases">
        <title>Phylogeny of dyella-like bacteria.</title>
        <authorList>
            <person name="Fu J."/>
        </authorList>
    </citation>
    <scope>NUCLEOTIDE SEQUENCE</scope>
    <source>
        <strain evidence="14">DHOC52</strain>
    </source>
</reference>
<dbReference type="PANTHER" id="PTHR30451:SF20">
    <property type="entry name" value="FIMBRIAE USHER"/>
    <property type="match status" value="1"/>
</dbReference>
<name>A0ABS2K785_9GAMM</name>
<evidence type="ECO:0000256" key="2">
    <source>
        <dbReference type="ARBA" id="ARBA00008064"/>
    </source>
</evidence>
<evidence type="ECO:0000256" key="1">
    <source>
        <dbReference type="ARBA" id="ARBA00004571"/>
    </source>
</evidence>
<feature type="chain" id="PRO_5046149036" evidence="11">
    <location>
        <begin position="38"/>
        <end position="919"/>
    </location>
</feature>
<evidence type="ECO:0000313" key="15">
    <source>
        <dbReference type="Proteomes" id="UP001430149"/>
    </source>
</evidence>
<keyword evidence="8 9" id="KW-0998">Cell outer membrane</keyword>
<dbReference type="InterPro" id="IPR018030">
    <property type="entry name" value="Fimbrial_membr_usher_CS"/>
</dbReference>
<dbReference type="InterPro" id="IPR000015">
    <property type="entry name" value="Fimb_usher"/>
</dbReference>
<protein>
    <submittedName>
        <fullName evidence="14">Fimbrial biogenesis outer membrane usher protein</fullName>
    </submittedName>
</protein>
<gene>
    <name evidence="14" type="ORF">ISP19_14770</name>
</gene>
<dbReference type="Gene3D" id="2.60.40.2610">
    <property type="entry name" value="Outer membrane usher protein FimD, plug domain"/>
    <property type="match status" value="1"/>
</dbReference>
<evidence type="ECO:0000256" key="3">
    <source>
        <dbReference type="ARBA" id="ARBA00022448"/>
    </source>
</evidence>
<dbReference type="InterPro" id="IPR037224">
    <property type="entry name" value="PapC_N_sf"/>
</dbReference>
<comment type="similarity">
    <text evidence="2 9">Belongs to the fimbrial export usher family.</text>
</comment>
<dbReference type="Gene3D" id="2.60.40.3110">
    <property type="match status" value="1"/>
</dbReference>
<feature type="region of interest" description="Disordered" evidence="10">
    <location>
        <begin position="897"/>
        <end position="919"/>
    </location>
</feature>
<dbReference type="InterPro" id="IPR042186">
    <property type="entry name" value="FimD_plug_dom"/>
</dbReference>
<keyword evidence="4" id="KW-1134">Transmembrane beta strand</keyword>
<evidence type="ECO:0000259" key="12">
    <source>
        <dbReference type="Pfam" id="PF13953"/>
    </source>
</evidence>
<keyword evidence="5 9" id="KW-0812">Transmembrane</keyword>
<dbReference type="Pfam" id="PF00577">
    <property type="entry name" value="Usher"/>
    <property type="match status" value="2"/>
</dbReference>
<organism evidence="14 15">
    <name type="scientific">Dyella flava</name>
    <dbReference type="NCBI Taxonomy" id="1920170"/>
    <lineage>
        <taxon>Bacteria</taxon>
        <taxon>Pseudomonadati</taxon>
        <taxon>Pseudomonadota</taxon>
        <taxon>Gammaproteobacteria</taxon>
        <taxon>Lysobacterales</taxon>
        <taxon>Rhodanobacteraceae</taxon>
        <taxon>Dyella</taxon>
    </lineage>
</organism>
<keyword evidence="6 11" id="KW-0732">Signal</keyword>
<evidence type="ECO:0000256" key="9">
    <source>
        <dbReference type="RuleBase" id="RU003884"/>
    </source>
</evidence>
<keyword evidence="7 9" id="KW-0472">Membrane</keyword>
<sequence length="919" mass="97713">MTSLRTHTRLRRNGFAPAQRLLSTLILGALTPGASMAAAMAASPAEATFETDFLSAGKHVDMSRFAKGNVVLPDTYRVDIIVNQNWLGREDVTFKDMPGSASAVPCFDRATLAKWGINLDKVARGDGTRSDEEVQRYTFASDTLCGDLDTFIPGATLHFDASASALNITVPQLFMDNSARGYVDPSQWDKGIDAGLLAYNFVSSHTAGPRSSTQSYLGLNAGVNLGEWHLRHQGSLQWNSRSSSKNYQNTATYVQRDIPALKAQLMVGDTFTSGQIADSIRVRGVSLYSDPRMYPQSQQGYAPVVRGVAEGNARVAIRQNGYVIYETTVAPGPFEINDLFPTGYGGDLEVTVTETDGRKNTFLVPYTAVPQLLRPGQTQFSATAGQLRQYGTQGSTPWVAQGTWQHGFNNTFTGFGAVTASQGYTQLNAGTAINTRYGTLALNLSASNTQLPNAKSLQGQSLGLTFSKNFNNAGTNLSLGAYRYSTSGYLGLLDAVNMRDIARHGGDLSQYAHQRSRLDLNISQKIGQGQLFFSGSSTDYWGGSGRQISYSAGYSSSFKSVSWSVSAQRTRTQGTSYNAPLQTQADLADDIFYGPGRVTPSTTDNRIMFTLSMPLGTAPKAPTLNTYLTNTTGSSPSKSVQVGVSGTAGKNNNITYNASANRNIDQSSSQYFNANLGYQASYANLRGGYSRSGNANQISASADGGVIIHAGGVQFAQQLGDTIGLVEAPGAAGASISNAVGVRVGNNGYAVVPYLMPYQLNTVNLDPKGASDDLELKNTSATVAPRLGAVVKLKYQTESGRAVIIKATQPNGEPLPFAADVLDDQGKSVGSVGQASKLFVRGIADRGSLLVKWGDSADSECRIAYQLPSLEKGKQQNAAVVQGQCAQGNASAMALPAHASASHGGQSGLTVRDDNNLTW</sequence>
<evidence type="ECO:0000256" key="10">
    <source>
        <dbReference type="SAM" id="MobiDB-lite"/>
    </source>
</evidence>
<dbReference type="Gene3D" id="2.60.40.2070">
    <property type="match status" value="1"/>
</dbReference>
<proteinExistence type="inferred from homology"/>
<evidence type="ECO:0000259" key="13">
    <source>
        <dbReference type="Pfam" id="PF13954"/>
    </source>
</evidence>
<dbReference type="Proteomes" id="UP001430149">
    <property type="component" value="Unassembled WGS sequence"/>
</dbReference>
<dbReference type="EMBL" id="JADIKE010000037">
    <property type="protein sequence ID" value="MBM7126642.1"/>
    <property type="molecule type" value="Genomic_DNA"/>
</dbReference>
<evidence type="ECO:0000256" key="11">
    <source>
        <dbReference type="SAM" id="SignalP"/>
    </source>
</evidence>
<evidence type="ECO:0000256" key="4">
    <source>
        <dbReference type="ARBA" id="ARBA00022452"/>
    </source>
</evidence>
<keyword evidence="9" id="KW-1029">Fimbrium biogenesis</keyword>
<dbReference type="PANTHER" id="PTHR30451">
    <property type="entry name" value="OUTER MEMBRANE USHER PROTEIN"/>
    <property type="match status" value="1"/>
</dbReference>
<evidence type="ECO:0000256" key="7">
    <source>
        <dbReference type="ARBA" id="ARBA00023136"/>
    </source>
</evidence>
<keyword evidence="3 9" id="KW-0813">Transport</keyword>
<dbReference type="Gene3D" id="3.10.20.410">
    <property type="match status" value="1"/>
</dbReference>
<comment type="subcellular location">
    <subcellularLocation>
        <location evidence="1 9">Cell outer membrane</location>
        <topology evidence="1 9">Multi-pass membrane protein</topology>
    </subcellularLocation>
</comment>
<evidence type="ECO:0000256" key="8">
    <source>
        <dbReference type="ARBA" id="ARBA00023237"/>
    </source>
</evidence>
<feature type="domain" description="PapC N-terminal" evidence="13">
    <location>
        <begin position="48"/>
        <end position="201"/>
    </location>
</feature>
<dbReference type="Pfam" id="PF13953">
    <property type="entry name" value="PapC_C"/>
    <property type="match status" value="1"/>
</dbReference>
<dbReference type="InterPro" id="IPR025949">
    <property type="entry name" value="PapC-like_C"/>
</dbReference>
<feature type="signal peptide" evidence="11">
    <location>
        <begin position="1"/>
        <end position="37"/>
    </location>
</feature>
<keyword evidence="15" id="KW-1185">Reference proteome</keyword>
<dbReference type="Pfam" id="PF13954">
    <property type="entry name" value="PapC_N"/>
    <property type="match status" value="1"/>
</dbReference>
<feature type="domain" description="PapC-like C-terminal" evidence="12">
    <location>
        <begin position="805"/>
        <end position="868"/>
    </location>
</feature>